<dbReference type="EMBL" id="KL197722">
    <property type="protein sequence ID" value="KDQ56432.1"/>
    <property type="molecule type" value="Genomic_DNA"/>
</dbReference>
<evidence type="ECO:0000313" key="2">
    <source>
        <dbReference type="Proteomes" id="UP000027265"/>
    </source>
</evidence>
<protein>
    <submittedName>
        <fullName evidence="1">Uncharacterized protein</fullName>
    </submittedName>
</protein>
<dbReference type="AlphaFoldDB" id="A0A067PYW7"/>
<dbReference type="OrthoDB" id="2770090at2759"/>
<sequence length="193" mass="22411">MTLVRAKQSLPAEFTGLYRLFLRSLSVAVLDHPGSTSRLRRIWAPTFRGAGQVIRRLQTTPKSHPERVSLERWLNAWNQRIDNTLALLVDSAQSRGLSHKITHNFAHLHWSNQRWSRYIHHKAEQIWLPNLAPDSEVYWPGEKRIKQKNTEEKVRRAKELDVQAWSLLGEVVRMAEATGGMSLGRMPKYKRTT</sequence>
<reference evidence="2" key="1">
    <citation type="journal article" date="2014" name="Proc. Natl. Acad. Sci. U.S.A.">
        <title>Extensive sampling of basidiomycete genomes demonstrates inadequacy of the white-rot/brown-rot paradigm for wood decay fungi.</title>
        <authorList>
            <person name="Riley R."/>
            <person name="Salamov A.A."/>
            <person name="Brown D.W."/>
            <person name="Nagy L.G."/>
            <person name="Floudas D."/>
            <person name="Held B.W."/>
            <person name="Levasseur A."/>
            <person name="Lombard V."/>
            <person name="Morin E."/>
            <person name="Otillar R."/>
            <person name="Lindquist E.A."/>
            <person name="Sun H."/>
            <person name="LaButti K.M."/>
            <person name="Schmutz J."/>
            <person name="Jabbour D."/>
            <person name="Luo H."/>
            <person name="Baker S.E."/>
            <person name="Pisabarro A.G."/>
            <person name="Walton J.D."/>
            <person name="Blanchette R.A."/>
            <person name="Henrissat B."/>
            <person name="Martin F."/>
            <person name="Cullen D."/>
            <person name="Hibbett D.S."/>
            <person name="Grigoriev I.V."/>
        </authorList>
    </citation>
    <scope>NUCLEOTIDE SEQUENCE [LARGE SCALE GENOMIC DNA]</scope>
    <source>
        <strain evidence="2">MUCL 33604</strain>
    </source>
</reference>
<accession>A0A067PYW7</accession>
<organism evidence="1 2">
    <name type="scientific">Jaapia argillacea MUCL 33604</name>
    <dbReference type="NCBI Taxonomy" id="933084"/>
    <lineage>
        <taxon>Eukaryota</taxon>
        <taxon>Fungi</taxon>
        <taxon>Dikarya</taxon>
        <taxon>Basidiomycota</taxon>
        <taxon>Agaricomycotina</taxon>
        <taxon>Agaricomycetes</taxon>
        <taxon>Agaricomycetidae</taxon>
        <taxon>Jaapiales</taxon>
        <taxon>Jaapiaceae</taxon>
        <taxon>Jaapia</taxon>
    </lineage>
</organism>
<proteinExistence type="predicted"/>
<dbReference type="HOGENOM" id="CLU_120113_0_0_1"/>
<dbReference type="Proteomes" id="UP000027265">
    <property type="component" value="Unassembled WGS sequence"/>
</dbReference>
<dbReference type="InParanoid" id="A0A067PYW7"/>
<name>A0A067PYW7_9AGAM</name>
<evidence type="ECO:0000313" key="1">
    <source>
        <dbReference type="EMBL" id="KDQ56432.1"/>
    </source>
</evidence>
<keyword evidence="2" id="KW-1185">Reference proteome</keyword>
<gene>
    <name evidence="1" type="ORF">JAAARDRAFT_132762</name>
</gene>